<organism evidence="1 2">
    <name type="scientific">Fomitopsis schrenkii</name>
    <name type="common">Brown rot fungus</name>
    <dbReference type="NCBI Taxonomy" id="2126942"/>
    <lineage>
        <taxon>Eukaryota</taxon>
        <taxon>Fungi</taxon>
        <taxon>Dikarya</taxon>
        <taxon>Basidiomycota</taxon>
        <taxon>Agaricomycotina</taxon>
        <taxon>Agaricomycetes</taxon>
        <taxon>Polyporales</taxon>
        <taxon>Fomitopsis</taxon>
    </lineage>
</organism>
<dbReference type="HOGENOM" id="CLU_1917105_0_0_1"/>
<sequence length="132" mass="15160">MLVEPFNGLAPWRRTLSRQPTEILDVSVLHLESWRDLLSLAQLHAVIFPRHYEYRIVRCNISRIAVWENAGRRTTWTTTKKTPKATMPSNRDSHVYQAREELIENFLQATMLKSAGIQAVGPSLTTSKKLAM</sequence>
<keyword evidence="2" id="KW-1185">Reference proteome</keyword>
<gene>
    <name evidence="1" type="ORF">FOMPIDRAFT_82369</name>
</gene>
<evidence type="ECO:0000313" key="2">
    <source>
        <dbReference type="Proteomes" id="UP000015241"/>
    </source>
</evidence>
<reference evidence="1 2" key="1">
    <citation type="journal article" date="2012" name="Science">
        <title>The Paleozoic origin of enzymatic lignin decomposition reconstructed from 31 fungal genomes.</title>
        <authorList>
            <person name="Floudas D."/>
            <person name="Binder M."/>
            <person name="Riley R."/>
            <person name="Barry K."/>
            <person name="Blanchette R.A."/>
            <person name="Henrissat B."/>
            <person name="Martinez A.T."/>
            <person name="Otillar R."/>
            <person name="Spatafora J.W."/>
            <person name="Yadav J.S."/>
            <person name="Aerts A."/>
            <person name="Benoit I."/>
            <person name="Boyd A."/>
            <person name="Carlson A."/>
            <person name="Copeland A."/>
            <person name="Coutinho P.M."/>
            <person name="de Vries R.P."/>
            <person name="Ferreira P."/>
            <person name="Findley K."/>
            <person name="Foster B."/>
            <person name="Gaskell J."/>
            <person name="Glotzer D."/>
            <person name="Gorecki P."/>
            <person name="Heitman J."/>
            <person name="Hesse C."/>
            <person name="Hori C."/>
            <person name="Igarashi K."/>
            <person name="Jurgens J.A."/>
            <person name="Kallen N."/>
            <person name="Kersten P."/>
            <person name="Kohler A."/>
            <person name="Kuees U."/>
            <person name="Kumar T.K.A."/>
            <person name="Kuo A."/>
            <person name="LaButti K."/>
            <person name="Larrondo L.F."/>
            <person name="Lindquist E."/>
            <person name="Ling A."/>
            <person name="Lombard V."/>
            <person name="Lucas S."/>
            <person name="Lundell T."/>
            <person name="Martin R."/>
            <person name="McLaughlin D.J."/>
            <person name="Morgenstern I."/>
            <person name="Morin E."/>
            <person name="Murat C."/>
            <person name="Nagy L.G."/>
            <person name="Nolan M."/>
            <person name="Ohm R.A."/>
            <person name="Patyshakuliyeva A."/>
            <person name="Rokas A."/>
            <person name="Ruiz-Duenas F.J."/>
            <person name="Sabat G."/>
            <person name="Salamov A."/>
            <person name="Samejima M."/>
            <person name="Schmutz J."/>
            <person name="Slot J.C."/>
            <person name="St John F."/>
            <person name="Stenlid J."/>
            <person name="Sun H."/>
            <person name="Sun S."/>
            <person name="Syed K."/>
            <person name="Tsang A."/>
            <person name="Wiebenga A."/>
            <person name="Young D."/>
            <person name="Pisabarro A."/>
            <person name="Eastwood D.C."/>
            <person name="Martin F."/>
            <person name="Cullen D."/>
            <person name="Grigoriev I.V."/>
            <person name="Hibbett D.S."/>
        </authorList>
    </citation>
    <scope>NUCLEOTIDE SEQUENCE</scope>
    <source>
        <strain evidence="2">FP-58527</strain>
    </source>
</reference>
<evidence type="ECO:0008006" key="3">
    <source>
        <dbReference type="Google" id="ProtNLM"/>
    </source>
</evidence>
<dbReference type="AlphaFoldDB" id="S8F820"/>
<dbReference type="InParanoid" id="S8F820"/>
<dbReference type="Proteomes" id="UP000015241">
    <property type="component" value="Unassembled WGS sequence"/>
</dbReference>
<accession>S8F820</accession>
<dbReference type="OrthoDB" id="3270296at2759"/>
<proteinExistence type="predicted"/>
<dbReference type="STRING" id="743788.S8F820"/>
<dbReference type="EMBL" id="KE504173">
    <property type="protein sequence ID" value="EPS97780.1"/>
    <property type="molecule type" value="Genomic_DNA"/>
</dbReference>
<evidence type="ECO:0000313" key="1">
    <source>
        <dbReference type="EMBL" id="EPS97780.1"/>
    </source>
</evidence>
<protein>
    <recommendedName>
        <fullName evidence="3">F-box domain-containing protein</fullName>
    </recommendedName>
</protein>
<name>S8F820_FOMSC</name>